<feature type="compositionally biased region" description="Basic and acidic residues" evidence="1">
    <location>
        <begin position="92"/>
        <end position="112"/>
    </location>
</feature>
<sequence>MTGDSWMDVSHADLRDMSRGLTENGADHLTEVRAMRAYLEGEGDPWGDDELGSMVGAAYHAMTRHALDVYESLAERHVTTGEGTGLMAGNHRSAEQRSEEEADRILRDVRQA</sequence>
<name>A0A852UZ70_9ACTN</name>
<accession>A0A852UZ70</accession>
<proteinExistence type="predicted"/>
<evidence type="ECO:0000256" key="1">
    <source>
        <dbReference type="SAM" id="MobiDB-lite"/>
    </source>
</evidence>
<dbReference type="RefSeq" id="WP_179825846.1">
    <property type="nucleotide sequence ID" value="NZ_JACCCO010000002.1"/>
</dbReference>
<feature type="region of interest" description="Disordered" evidence="1">
    <location>
        <begin position="81"/>
        <end position="112"/>
    </location>
</feature>
<dbReference type="Proteomes" id="UP000576393">
    <property type="component" value="Unassembled WGS sequence"/>
</dbReference>
<keyword evidence="3" id="KW-1185">Reference proteome</keyword>
<evidence type="ECO:0000313" key="3">
    <source>
        <dbReference type="Proteomes" id="UP000576393"/>
    </source>
</evidence>
<evidence type="ECO:0000313" key="2">
    <source>
        <dbReference type="EMBL" id="NYF42957.1"/>
    </source>
</evidence>
<organism evidence="2 3">
    <name type="scientific">Streptosporangium sandarakinum</name>
    <dbReference type="NCBI Taxonomy" id="1260955"/>
    <lineage>
        <taxon>Bacteria</taxon>
        <taxon>Bacillati</taxon>
        <taxon>Actinomycetota</taxon>
        <taxon>Actinomycetes</taxon>
        <taxon>Streptosporangiales</taxon>
        <taxon>Streptosporangiaceae</taxon>
        <taxon>Streptosporangium</taxon>
    </lineage>
</organism>
<comment type="caution">
    <text evidence="2">The sequence shown here is derived from an EMBL/GenBank/DDBJ whole genome shotgun (WGS) entry which is preliminary data.</text>
</comment>
<dbReference type="AlphaFoldDB" id="A0A852UZ70"/>
<gene>
    <name evidence="2" type="ORF">HDA43_005158</name>
</gene>
<reference evidence="2 3" key="1">
    <citation type="submission" date="2020-07" db="EMBL/GenBank/DDBJ databases">
        <title>Sequencing the genomes of 1000 actinobacteria strains.</title>
        <authorList>
            <person name="Klenk H.-P."/>
        </authorList>
    </citation>
    <scope>NUCLEOTIDE SEQUENCE [LARGE SCALE GENOMIC DNA]</scope>
    <source>
        <strain evidence="2 3">DSM 45763</strain>
    </source>
</reference>
<protein>
    <submittedName>
        <fullName evidence="2">Uncharacterized protein</fullName>
    </submittedName>
</protein>
<dbReference type="EMBL" id="JACCCO010000002">
    <property type="protein sequence ID" value="NYF42957.1"/>
    <property type="molecule type" value="Genomic_DNA"/>
</dbReference>